<dbReference type="EMBL" id="PGCK01000007">
    <property type="protein sequence ID" value="MCD1295145.1"/>
    <property type="molecule type" value="Genomic_DNA"/>
</dbReference>
<dbReference type="InterPro" id="IPR044992">
    <property type="entry name" value="ChyE-like"/>
</dbReference>
<dbReference type="FunFam" id="3.40.50.880:FF:000033">
    <property type="entry name" value="Glutamine amidotransferase class-I"/>
    <property type="match status" value="1"/>
</dbReference>
<accession>A0AAP2REN1</accession>
<dbReference type="SUPFAM" id="SSF52317">
    <property type="entry name" value="Class I glutamine amidotransferase-like"/>
    <property type="match status" value="1"/>
</dbReference>
<protein>
    <submittedName>
        <fullName evidence="2">Amidotransferase</fullName>
    </submittedName>
</protein>
<dbReference type="CDD" id="cd01741">
    <property type="entry name" value="GATase1_1"/>
    <property type="match status" value="1"/>
</dbReference>
<evidence type="ECO:0000313" key="2">
    <source>
        <dbReference type="EMBL" id="MCD1295145.1"/>
    </source>
</evidence>
<dbReference type="Gene3D" id="3.40.50.880">
    <property type="match status" value="1"/>
</dbReference>
<dbReference type="PROSITE" id="PS51273">
    <property type="entry name" value="GATASE_TYPE_1"/>
    <property type="match status" value="1"/>
</dbReference>
<dbReference type="Pfam" id="PF00117">
    <property type="entry name" value="GATase"/>
    <property type="match status" value="1"/>
</dbReference>
<organism evidence="2 3">
    <name type="scientific">Methanooceanicella nereidis</name>
    <dbReference type="NCBI Taxonomy" id="2052831"/>
    <lineage>
        <taxon>Archaea</taxon>
        <taxon>Methanobacteriati</taxon>
        <taxon>Methanobacteriota</taxon>
        <taxon>Stenosarchaea group</taxon>
        <taxon>Methanomicrobia</taxon>
        <taxon>Methanocellales</taxon>
        <taxon>Methanocellaceae</taxon>
        <taxon>Methanooceanicella</taxon>
    </lineage>
</organism>
<dbReference type="InterPro" id="IPR029062">
    <property type="entry name" value="Class_I_gatase-like"/>
</dbReference>
<proteinExistence type="predicted"/>
<gene>
    <name evidence="2" type="ORF">CUJ83_09055</name>
</gene>
<dbReference type="PANTHER" id="PTHR42695:SF5">
    <property type="entry name" value="GLUTAMINE AMIDOTRANSFERASE YLR126C-RELATED"/>
    <property type="match status" value="1"/>
</dbReference>
<comment type="caution">
    <text evidence="2">The sequence shown here is derived from an EMBL/GenBank/DDBJ whole genome shotgun (WGS) entry which is preliminary data.</text>
</comment>
<evidence type="ECO:0000259" key="1">
    <source>
        <dbReference type="Pfam" id="PF00117"/>
    </source>
</evidence>
<reference evidence="2 3" key="1">
    <citation type="submission" date="2017-11" db="EMBL/GenBank/DDBJ databases">
        <title>Isolation and Characterization of Family Methanocellaceae Species from Potential Methane Hydrate Area Offshore Southwestern Taiwan.</title>
        <authorList>
            <person name="Zhang W.-L."/>
            <person name="Chen W.-C."/>
            <person name="Lai M.-C."/>
            <person name="Chen S.-C."/>
        </authorList>
    </citation>
    <scope>NUCLEOTIDE SEQUENCE [LARGE SCALE GENOMIC DNA]</scope>
    <source>
        <strain evidence="2 3">CWC-04</strain>
    </source>
</reference>
<dbReference type="RefSeq" id="WP_230741995.1">
    <property type="nucleotide sequence ID" value="NZ_PGCK01000007.1"/>
</dbReference>
<dbReference type="Proteomes" id="UP001320159">
    <property type="component" value="Unassembled WGS sequence"/>
</dbReference>
<sequence>MRLHCIQHVPFEGPANLEQWAKANGHTFTKTVLYYDEDFPKMNEFDVLAILGGPLNVYEEKDYPWLKREKKFIKDAIESKKAVLGICLGAQLIADALGGKITANKEKEIGWYPVTLTPEAKKSKVFGKFPEKFMAFHWHGDTFSIPPGAVRMARSEACENQAFEYGGHVYAVQFHLESSDDSINRLAKNCSDELVDGKYIQKKEEMLSQDKYLEGIYGLMKVLLENISK</sequence>
<feature type="domain" description="Glutamine amidotransferase" evidence="1">
    <location>
        <begin position="29"/>
        <end position="179"/>
    </location>
</feature>
<keyword evidence="3" id="KW-1185">Reference proteome</keyword>
<dbReference type="GO" id="GO:0005829">
    <property type="term" value="C:cytosol"/>
    <property type="evidence" value="ECO:0007669"/>
    <property type="project" value="TreeGrafter"/>
</dbReference>
<dbReference type="AlphaFoldDB" id="A0AAP2REN1"/>
<evidence type="ECO:0000313" key="3">
    <source>
        <dbReference type="Proteomes" id="UP001320159"/>
    </source>
</evidence>
<dbReference type="PANTHER" id="PTHR42695">
    <property type="entry name" value="GLUTAMINE AMIDOTRANSFERASE YLR126C-RELATED"/>
    <property type="match status" value="1"/>
</dbReference>
<dbReference type="InterPro" id="IPR017926">
    <property type="entry name" value="GATASE"/>
</dbReference>
<name>A0AAP2REN1_9EURY</name>